<accession>A0A645EY00</accession>
<dbReference type="Pfam" id="PF03480">
    <property type="entry name" value="DctP"/>
    <property type="match status" value="1"/>
</dbReference>
<dbReference type="PANTHER" id="PTHR33376:SF4">
    <property type="entry name" value="SIALIC ACID-BINDING PERIPLASMIC PROTEIN SIAP"/>
    <property type="match status" value="1"/>
</dbReference>
<evidence type="ECO:0000313" key="2">
    <source>
        <dbReference type="EMBL" id="MPN06122.1"/>
    </source>
</evidence>
<keyword evidence="1" id="KW-0732">Signal</keyword>
<dbReference type="PANTHER" id="PTHR33376">
    <property type="match status" value="1"/>
</dbReference>
<comment type="caution">
    <text evidence="2">The sequence shown here is derived from an EMBL/GenBank/DDBJ whole genome shotgun (WGS) entry which is preliminary data.</text>
</comment>
<dbReference type="Gene3D" id="3.40.190.170">
    <property type="entry name" value="Bacterial extracellular solute-binding protein, family 7"/>
    <property type="match status" value="1"/>
</dbReference>
<dbReference type="GO" id="GO:0055085">
    <property type="term" value="P:transmembrane transport"/>
    <property type="evidence" value="ECO:0007669"/>
    <property type="project" value="InterPro"/>
</dbReference>
<reference evidence="2" key="1">
    <citation type="submission" date="2019-08" db="EMBL/GenBank/DDBJ databases">
        <authorList>
            <person name="Kucharzyk K."/>
            <person name="Murdoch R.W."/>
            <person name="Higgins S."/>
            <person name="Loffler F."/>
        </authorList>
    </citation>
    <scope>NUCLEOTIDE SEQUENCE</scope>
</reference>
<dbReference type="InterPro" id="IPR038404">
    <property type="entry name" value="TRAP_DctP_sf"/>
</dbReference>
<dbReference type="EMBL" id="VSSQ01052014">
    <property type="protein sequence ID" value="MPN06122.1"/>
    <property type="molecule type" value="Genomic_DNA"/>
</dbReference>
<name>A0A645EY00_9ZZZZ</name>
<dbReference type="AlphaFoldDB" id="A0A645EY00"/>
<gene>
    <name evidence="2" type="primary">siaP_15</name>
    <name evidence="2" type="ORF">SDC9_153377</name>
</gene>
<proteinExistence type="predicted"/>
<dbReference type="CDD" id="cd13603">
    <property type="entry name" value="PBP2_TRAP_Siap_TeaA_like"/>
    <property type="match status" value="1"/>
</dbReference>
<sequence>MFTQIKTNDLDLVYGGINTMAFISGGEALEITAIPFLYRDYNHMRKALLSDKFAPALEEAQKKTGLKILNITGDTAPRGLTSNKKIAVPADFKGVKIRTAASDTVVRTMQKLGALPQQIALADLWMALKTSVVDAQENGAITVENNSFFEVQKFYMKTDYIRDIECFYISPSLYAKLSAEDQKVLLYASEEAGALVTKLTQEQLGSVYSRLEDAGMTVVMEPELRLDLFRIELDGLFNDWDGSKWPKGMLEAFAQM</sequence>
<organism evidence="2">
    <name type="scientific">bioreactor metagenome</name>
    <dbReference type="NCBI Taxonomy" id="1076179"/>
    <lineage>
        <taxon>unclassified sequences</taxon>
        <taxon>metagenomes</taxon>
        <taxon>ecological metagenomes</taxon>
    </lineage>
</organism>
<evidence type="ECO:0000256" key="1">
    <source>
        <dbReference type="ARBA" id="ARBA00022729"/>
    </source>
</evidence>
<dbReference type="InterPro" id="IPR018389">
    <property type="entry name" value="DctP_fam"/>
</dbReference>
<dbReference type="NCBIfam" id="NF037995">
    <property type="entry name" value="TRAP_S1"/>
    <property type="match status" value="1"/>
</dbReference>
<protein>
    <submittedName>
        <fullName evidence="2">Sialic acid-binding periplasmic protein SiaP</fullName>
    </submittedName>
</protein>